<feature type="domain" description="Protein kinase" evidence="3">
    <location>
        <begin position="52"/>
        <end position="287"/>
    </location>
</feature>
<organism evidence="4 5">
    <name type="scientific">Hamiltosporidium magnivora</name>
    <dbReference type="NCBI Taxonomy" id="148818"/>
    <lineage>
        <taxon>Eukaryota</taxon>
        <taxon>Fungi</taxon>
        <taxon>Fungi incertae sedis</taxon>
        <taxon>Microsporidia</taxon>
        <taxon>Dubosqiidae</taxon>
        <taxon>Hamiltosporidium</taxon>
    </lineage>
</organism>
<dbReference type="SMART" id="SM00220">
    <property type="entry name" value="S_TKc"/>
    <property type="match status" value="1"/>
</dbReference>
<evidence type="ECO:0000313" key="4">
    <source>
        <dbReference type="EMBL" id="TBU08041.1"/>
    </source>
</evidence>
<dbReference type="GO" id="GO:0005524">
    <property type="term" value="F:ATP binding"/>
    <property type="evidence" value="ECO:0007669"/>
    <property type="project" value="UniProtKB-KW"/>
</dbReference>
<dbReference type="Pfam" id="PF00069">
    <property type="entry name" value="Pkinase"/>
    <property type="match status" value="1"/>
</dbReference>
<keyword evidence="5" id="KW-1185">Reference proteome</keyword>
<gene>
    <name evidence="4" type="ORF">CWI36_0190p0020</name>
</gene>
<dbReference type="VEuPathDB" id="MicrosporidiaDB:CWI39_0640p0010"/>
<dbReference type="STRING" id="148818.A0A4Q9LL09"/>
<evidence type="ECO:0000256" key="2">
    <source>
        <dbReference type="ARBA" id="ARBA00022840"/>
    </source>
</evidence>
<dbReference type="InterPro" id="IPR011009">
    <property type="entry name" value="Kinase-like_dom_sf"/>
</dbReference>
<dbReference type="InterPro" id="IPR050629">
    <property type="entry name" value="STE20/SPS1-PAK"/>
</dbReference>
<dbReference type="PANTHER" id="PTHR48012">
    <property type="entry name" value="STERILE20-LIKE KINASE, ISOFORM B-RELATED"/>
    <property type="match status" value="1"/>
</dbReference>
<keyword evidence="4" id="KW-0808">Transferase</keyword>
<evidence type="ECO:0000256" key="1">
    <source>
        <dbReference type="ARBA" id="ARBA00022741"/>
    </source>
</evidence>
<proteinExistence type="predicted"/>
<dbReference type="SUPFAM" id="SSF56112">
    <property type="entry name" value="Protein kinase-like (PK-like)"/>
    <property type="match status" value="1"/>
</dbReference>
<dbReference type="InterPro" id="IPR008271">
    <property type="entry name" value="Ser/Thr_kinase_AS"/>
</dbReference>
<comment type="caution">
    <text evidence="4">The sequence shown here is derived from an EMBL/GenBank/DDBJ whole genome shotgun (WGS) entry which is preliminary data.</text>
</comment>
<sequence length="408" mass="48397">MNLICFWFIRGLYFLEVLYAALIPFSNINGRKKIEENYLHFLSCEIYKYYSYTDIEYLSSGGYGHILKAKNIATRETVVIKVAKSNEYQISLTNEKSFLDKLNHLNIIKYIREIKINNKTCLVFPFYENTLESAFLHKFFDDNEIRFILKQILDALRYMHNKGIIHNDIKPGNVLLQGKGCVKIIDFGISCNVNRPIKIFEGYGKSDIDQTFEFYSPEIRRNDLYNEKSDMWSLGYIVKYLKEKIRWSSLYEEMLKPSDYSNLLSCFLNNESDKRLSASTALMSNFFEGFYEFMYCFCKIKDQSFSTPGYTFFKLKNRIHINYYEYNIIIYCGCSVEAKSFCSEKIIQAKRKDMVFFNSDHSQYFSFGNHCSFMIIIDTRFYLLCELNMSELECLQVIFQYLRINTMK</sequence>
<reference evidence="4 5" key="1">
    <citation type="submission" date="2017-12" db="EMBL/GenBank/DDBJ databases">
        <authorList>
            <person name="Pombert J.-F."/>
            <person name="Haag K.L."/>
            <person name="Ebert D."/>
        </authorList>
    </citation>
    <scope>NUCLEOTIDE SEQUENCE [LARGE SCALE GENOMIC DNA]</scope>
    <source>
        <strain evidence="4">BE-OM-2</strain>
    </source>
</reference>
<dbReference type="GO" id="GO:0005737">
    <property type="term" value="C:cytoplasm"/>
    <property type="evidence" value="ECO:0007669"/>
    <property type="project" value="TreeGrafter"/>
</dbReference>
<dbReference type="CDD" id="cd00180">
    <property type="entry name" value="PKc"/>
    <property type="match status" value="1"/>
</dbReference>
<dbReference type="AlphaFoldDB" id="A0A4Q9LL09"/>
<dbReference type="PROSITE" id="PS00108">
    <property type="entry name" value="PROTEIN_KINASE_ST"/>
    <property type="match status" value="1"/>
</dbReference>
<name>A0A4Q9LL09_9MICR</name>
<dbReference type="InterPro" id="IPR000719">
    <property type="entry name" value="Prot_kinase_dom"/>
</dbReference>
<accession>A0A4Q9LL09</accession>
<dbReference type="GO" id="GO:0004674">
    <property type="term" value="F:protein serine/threonine kinase activity"/>
    <property type="evidence" value="ECO:0007669"/>
    <property type="project" value="TreeGrafter"/>
</dbReference>
<evidence type="ECO:0000313" key="5">
    <source>
        <dbReference type="Proteomes" id="UP000291404"/>
    </source>
</evidence>
<protein>
    <submittedName>
        <fullName evidence="4">Protein kinase</fullName>
    </submittedName>
</protein>
<dbReference type="Proteomes" id="UP000291404">
    <property type="component" value="Unassembled WGS sequence"/>
</dbReference>
<keyword evidence="2" id="KW-0067">ATP-binding</keyword>
<keyword evidence="4" id="KW-0418">Kinase</keyword>
<keyword evidence="1" id="KW-0547">Nucleotide-binding</keyword>
<dbReference type="PROSITE" id="PS50011">
    <property type="entry name" value="PROTEIN_KINASE_DOM"/>
    <property type="match status" value="1"/>
</dbReference>
<dbReference type="VEuPathDB" id="MicrosporidiaDB:CWI36_0190p0020"/>
<dbReference type="Gene3D" id="1.10.510.10">
    <property type="entry name" value="Transferase(Phosphotransferase) domain 1"/>
    <property type="match status" value="1"/>
</dbReference>
<evidence type="ECO:0000259" key="3">
    <source>
        <dbReference type="PROSITE" id="PS50011"/>
    </source>
</evidence>
<dbReference type="EMBL" id="PITI01000190">
    <property type="protein sequence ID" value="TBU08041.1"/>
    <property type="molecule type" value="Genomic_DNA"/>
</dbReference>